<gene>
    <name evidence="2" type="ORF">GCM10017668_68970</name>
</gene>
<feature type="compositionally biased region" description="Basic and acidic residues" evidence="1">
    <location>
        <begin position="186"/>
        <end position="197"/>
    </location>
</feature>
<proteinExistence type="predicted"/>
<dbReference type="KEGG" id="stui:GCM10017668_68970"/>
<dbReference type="Gene3D" id="3.90.550.10">
    <property type="entry name" value="Spore Coat Polysaccharide Biosynthesis Protein SpsA, Chain A"/>
    <property type="match status" value="1"/>
</dbReference>
<feature type="region of interest" description="Disordered" evidence="1">
    <location>
        <begin position="169"/>
        <end position="197"/>
    </location>
</feature>
<dbReference type="EMBL" id="AP023439">
    <property type="protein sequence ID" value="BCL25054.1"/>
    <property type="molecule type" value="Genomic_DNA"/>
</dbReference>
<dbReference type="AlphaFoldDB" id="A0A7G1NTS9"/>
<dbReference type="InterPro" id="IPR029044">
    <property type="entry name" value="Nucleotide-diphossugar_trans"/>
</dbReference>
<evidence type="ECO:0000313" key="2">
    <source>
        <dbReference type="EMBL" id="BCL25054.1"/>
    </source>
</evidence>
<sequence>MAGCGARLADAHLRVRRLPPEPDGTVPYAGLLAPGGCLAVRRATFQRLSDFGAFRELCLEDVDFSLRAWRAGLDVLAVSEAQLAHRFRPYPPYRLSGTSRAYNLVRAALVPFGGSRREQCLRKVIGTPRAAEDAGRSARRRLGCAAGRRRGDQCALPGGALRDIRRLAPTPRPEQAAGANGQPPRRPSDKARCPDDRSTMVQVRAAVLAEIGTHAVLDAGLGGYRDGERRLAYPLARSTGVGDLVIAGRGTPEAAALTWEPRHGRSTCAAIPDRACEGRRRVNRSRVGDDGDVRPTVLFQKEAAA</sequence>
<organism evidence="2 3">
    <name type="scientific">Streptomyces tuirus</name>
    <dbReference type="NCBI Taxonomy" id="68278"/>
    <lineage>
        <taxon>Bacteria</taxon>
        <taxon>Bacillati</taxon>
        <taxon>Actinomycetota</taxon>
        <taxon>Actinomycetes</taxon>
        <taxon>Kitasatosporales</taxon>
        <taxon>Streptomycetaceae</taxon>
        <taxon>Streptomyces</taxon>
    </lineage>
</organism>
<dbReference type="SUPFAM" id="SSF53448">
    <property type="entry name" value="Nucleotide-diphospho-sugar transferases"/>
    <property type="match status" value="1"/>
</dbReference>
<evidence type="ECO:0000256" key="1">
    <source>
        <dbReference type="SAM" id="MobiDB-lite"/>
    </source>
</evidence>
<reference evidence="2 3" key="1">
    <citation type="journal article" date="2014" name="Int. J. Syst. Evol. Microbiol.">
        <title>Complete genome sequence of Corynebacterium casei LMG S-19264T (=DSM 44701T), isolated from a smear-ripened cheese.</title>
        <authorList>
            <consortium name="US DOE Joint Genome Institute (JGI-PGF)"/>
            <person name="Walter F."/>
            <person name="Albersmeier A."/>
            <person name="Kalinowski J."/>
            <person name="Ruckert C."/>
        </authorList>
    </citation>
    <scope>NUCLEOTIDE SEQUENCE [LARGE SCALE GENOMIC DNA]</scope>
    <source>
        <strain evidence="2 3">JCM 4255</strain>
    </source>
</reference>
<name>A0A7G1NTS9_9ACTN</name>
<protein>
    <submittedName>
        <fullName evidence="2">Uncharacterized protein</fullName>
    </submittedName>
</protein>
<dbReference type="Proteomes" id="UP000516373">
    <property type="component" value="Chromosome"/>
</dbReference>
<accession>A0A7G1NTS9</accession>
<evidence type="ECO:0000313" key="3">
    <source>
        <dbReference type="Proteomes" id="UP000516373"/>
    </source>
</evidence>